<protein>
    <recommendedName>
        <fullName evidence="15">Alpha-2-macroglobulin-like</fullName>
    </recommendedName>
</protein>
<keyword evidence="5 9" id="KW-0732">Signal</keyword>
<dbReference type="InterPro" id="IPR050473">
    <property type="entry name" value="A2M/Complement_sys"/>
</dbReference>
<feature type="domain" description="Alpha-2-macroglobulin" evidence="11">
    <location>
        <begin position="714"/>
        <end position="803"/>
    </location>
</feature>
<dbReference type="InterPro" id="IPR019742">
    <property type="entry name" value="MacrogloblnA2_CS"/>
</dbReference>
<dbReference type="Pfam" id="PF01835">
    <property type="entry name" value="MG2"/>
    <property type="match status" value="1"/>
</dbReference>
<dbReference type="FunFam" id="2.60.40.10:FF:000312">
    <property type="entry name" value="Alpha-2-macroglobulin like 1"/>
    <property type="match status" value="1"/>
</dbReference>
<comment type="subcellular location">
    <subcellularLocation>
        <location evidence="1">Secreted</location>
    </subcellularLocation>
</comment>
<comment type="similarity">
    <text evidence="2">Belongs to the protease inhibitor I39 (alpha-2-macroglobulin) family.</text>
</comment>
<evidence type="ECO:0000256" key="9">
    <source>
        <dbReference type="SAM" id="SignalP"/>
    </source>
</evidence>
<dbReference type="Gene3D" id="2.60.40.1940">
    <property type="match status" value="1"/>
</dbReference>
<evidence type="ECO:0000256" key="4">
    <source>
        <dbReference type="ARBA" id="ARBA00022690"/>
    </source>
</evidence>
<feature type="domain" description="Alpha-2-macroglobulin bait region" evidence="10">
    <location>
        <begin position="450"/>
        <end position="599"/>
    </location>
</feature>
<dbReference type="GO" id="GO:0004867">
    <property type="term" value="F:serine-type endopeptidase inhibitor activity"/>
    <property type="evidence" value="ECO:0007669"/>
    <property type="project" value="UniProtKB-KW"/>
</dbReference>
<dbReference type="Pfam" id="PF07703">
    <property type="entry name" value="A2M_BRD"/>
    <property type="match status" value="1"/>
</dbReference>
<dbReference type="Gene3D" id="2.60.120.1540">
    <property type="match status" value="1"/>
</dbReference>
<dbReference type="Gene3D" id="2.20.130.20">
    <property type="match status" value="1"/>
</dbReference>
<sequence length="1422" mass="158547">MALNICCCWKELLLLSFLLICANGQTSTPYFMVTFPAVIESGSEAKLCTSFLNPNESLVMNIHLVHGDQSTLLLQEKAEEEFHRCFNFKAPLVEAESVQKMKVELQGETFKMTEERKVMFKPYHPLTFIQTDKPIYMPGQTVNFRVVTMDTNFKPLDQQDSRGNRIGQWTNVSSTRWILQRSYELNPEARQGMYKLKVFISDRMISHHFEVKKYVLPKFEVTIKSPNKVCVVEEELIIEVCGKYTYGQPVLGKSWVKVCRKYFNTKSHYTNPVCLEETIEIKKTGCAVHILDTSIFLNAPEDRLLDSLDVEAMVTEEGTEITMTKSESVSLTYETGKVIFTDLPKTYEHGSVIEGKIKLLNFKGAPIQNKDVYLMEGPSWSPKLLLNLTTDSDGLASFSLTTSSYPKSDINLIASAYPEVRYGYNTPYIPVDMKPVELLQPAAPYNLSELIIENTEQPLKCDSDFTATINYYFVGETIEDFKTDIVYMVLSRGVIVHHGYEKVEVKSSNGEASGTMSFKLSISADLAPVVQILVYCVLPSENVVASSKNFDTEKCFKNKVSLQFSPAKAVPGEKNTLQLSAQPGSLCGLSAVDQSVLILKSGERLDTDKVFSLLPLKSRSYYPYTIEDELQWECLNVRPCQAVPTDLESLKRLGLKMATNLVVRVPQYLSYRGLTYHRYRGEEMVYDCDDLDSVSNSADRDSPAVTIRTVFPETWIWELAEVGDSGSVQVPVTVPDTITTWETEAFCLSSEGLGLAPPAQLTVFQPFFLELSLPYSIIRGEIFELKATVFNYLSKCIMVKVTPAPSSDYTLKASSDDQYSSCLCANGRKTFKWILTPSVLGVLNITVSAEAEASQTVCDNEIVSVPERGRIDTVTQSLLVQAEGTEKTETHSWLLCPKGDSLSEEVALTLPKDVIEGSARSTVSVIGDILGQALRNLHGLLRMPYGCGEQNMAVLSPNIYILQYLENTEQLTSAIRERATGFLKSGYQRQMNYKHFDGSYSTFGSGDGNTWLTAFVLRSFGRAQKYIFIDPEIIQSAKEWLINRRDSDGCFIQQGRLFNNRMKGGVNDNVTMTAYITASLLELETPVTDPVVSKGLSCLRSVIEDVKNIYTTALLTYTFSLARDTDTRQQLFKKLEDVAISDGSLLHWSQSASADDSDSLAVEISSYVLLAVLTADSVTTADLGDANRIVSWLVKQQNAYGGFSSTQDTVVALQALSLYATKVFSSDGSSTVTVQSAGDSHHFEVNQDNKLLYQEKQLQNVPAKYSIEVKGSTCVSVQMAQFYNIPTPAGAKTLSIEAKIEGDCKKSSGQHLLLNFTVKYDGPQARTNMVIVDIKLLSGFTADTSMLEPQSTSSASLVERVDSKDDHVIVYLREVPKNIAVNHQLQLKQILPVKNLKPAVIKVYDYYQTSDLVETEYSSHCE</sequence>
<evidence type="ECO:0008006" key="15">
    <source>
        <dbReference type="Google" id="ProtNLM"/>
    </source>
</evidence>
<comment type="caution">
    <text evidence="13">The sequence shown here is derived from an EMBL/GenBank/DDBJ whole genome shotgun (WGS) entry which is preliminary data.</text>
</comment>
<evidence type="ECO:0000259" key="12">
    <source>
        <dbReference type="SMART" id="SM01361"/>
    </source>
</evidence>
<keyword evidence="14" id="KW-1185">Reference proteome</keyword>
<evidence type="ECO:0000256" key="2">
    <source>
        <dbReference type="ARBA" id="ARBA00010952"/>
    </source>
</evidence>
<dbReference type="Pfam" id="PF07678">
    <property type="entry name" value="TED_complement"/>
    <property type="match status" value="1"/>
</dbReference>
<dbReference type="InterPro" id="IPR009048">
    <property type="entry name" value="A-macroglobulin_rcpt-bd"/>
</dbReference>
<dbReference type="PANTHER" id="PTHR11412:SF150">
    <property type="entry name" value="ALPHA-2-MACROGLOBULIN-RELATED"/>
    <property type="match status" value="1"/>
</dbReference>
<dbReference type="GO" id="GO:0005615">
    <property type="term" value="C:extracellular space"/>
    <property type="evidence" value="ECO:0007669"/>
    <property type="project" value="InterPro"/>
</dbReference>
<dbReference type="InterPro" id="IPR008930">
    <property type="entry name" value="Terpenoid_cyclase/PrenylTrfase"/>
</dbReference>
<keyword evidence="6" id="KW-0722">Serine protease inhibitor</keyword>
<dbReference type="PANTHER" id="PTHR11412">
    <property type="entry name" value="MACROGLOBULIN / COMPLEMENT"/>
    <property type="match status" value="1"/>
</dbReference>
<evidence type="ECO:0000256" key="8">
    <source>
        <dbReference type="ARBA" id="ARBA00023180"/>
    </source>
</evidence>
<evidence type="ECO:0000313" key="13">
    <source>
        <dbReference type="EMBL" id="KAK9962078.1"/>
    </source>
</evidence>
<keyword evidence="7" id="KW-1015">Disulfide bond</keyword>
<dbReference type="FunFam" id="1.50.10.20:FF:000001">
    <property type="entry name" value="CD109 isoform 1"/>
    <property type="match status" value="1"/>
</dbReference>
<dbReference type="FunFam" id="2.60.40.1930:FF:000001">
    <property type="entry name" value="CD109 isoform 3"/>
    <property type="match status" value="1"/>
</dbReference>
<dbReference type="SMART" id="SM01419">
    <property type="entry name" value="Thiol-ester_cl"/>
    <property type="match status" value="1"/>
</dbReference>
<dbReference type="SMART" id="SM01359">
    <property type="entry name" value="A2M_N_2"/>
    <property type="match status" value="1"/>
</dbReference>
<keyword evidence="4" id="KW-0646">Protease inhibitor</keyword>
<dbReference type="EMBL" id="JAWDJR010000015">
    <property type="protein sequence ID" value="KAK9962078.1"/>
    <property type="molecule type" value="Genomic_DNA"/>
</dbReference>
<dbReference type="InterPro" id="IPR013783">
    <property type="entry name" value="Ig-like_fold"/>
</dbReference>
<gene>
    <name evidence="13" type="ORF">ABG768_007460</name>
</gene>
<evidence type="ECO:0000256" key="7">
    <source>
        <dbReference type="ARBA" id="ARBA00023157"/>
    </source>
</evidence>
<feature type="chain" id="PRO_5043744038" description="Alpha-2-macroglobulin-like" evidence="9">
    <location>
        <begin position="25"/>
        <end position="1422"/>
    </location>
</feature>
<dbReference type="InterPro" id="IPR011626">
    <property type="entry name" value="Alpha-macroglobulin_TED"/>
</dbReference>
<dbReference type="InterPro" id="IPR011625">
    <property type="entry name" value="A2M_N_BRD"/>
</dbReference>
<dbReference type="InterPro" id="IPR040839">
    <property type="entry name" value="MG4"/>
</dbReference>
<evidence type="ECO:0000259" key="11">
    <source>
        <dbReference type="SMART" id="SM01360"/>
    </source>
</evidence>
<proteinExistence type="inferred from homology"/>
<feature type="signal peptide" evidence="9">
    <location>
        <begin position="1"/>
        <end position="24"/>
    </location>
</feature>
<keyword evidence="3" id="KW-0964">Secreted</keyword>
<dbReference type="Proteomes" id="UP001479290">
    <property type="component" value="Unassembled WGS sequence"/>
</dbReference>
<name>A0AAW1ZNA5_CULAL</name>
<evidence type="ECO:0000256" key="6">
    <source>
        <dbReference type="ARBA" id="ARBA00022900"/>
    </source>
</evidence>
<dbReference type="SMART" id="SM01361">
    <property type="entry name" value="A2M_recep"/>
    <property type="match status" value="1"/>
</dbReference>
<dbReference type="InterPro" id="IPR041813">
    <property type="entry name" value="A2M_TED"/>
</dbReference>
<dbReference type="InterPro" id="IPR047565">
    <property type="entry name" value="Alpha-macroglob_thiol-ester_cl"/>
</dbReference>
<evidence type="ECO:0000256" key="3">
    <source>
        <dbReference type="ARBA" id="ARBA00022525"/>
    </source>
</evidence>
<dbReference type="Gene3D" id="6.20.50.160">
    <property type="match status" value="1"/>
</dbReference>
<dbReference type="InterPro" id="IPR041555">
    <property type="entry name" value="MG3"/>
</dbReference>
<dbReference type="PROSITE" id="PS00477">
    <property type="entry name" value="ALPHA_2_MACROGLOBULIN"/>
    <property type="match status" value="1"/>
</dbReference>
<dbReference type="Pfam" id="PF00207">
    <property type="entry name" value="A2M"/>
    <property type="match status" value="1"/>
</dbReference>
<dbReference type="InterPro" id="IPR002890">
    <property type="entry name" value="MG2"/>
</dbReference>
<evidence type="ECO:0000259" key="10">
    <source>
        <dbReference type="SMART" id="SM01359"/>
    </source>
</evidence>
<organism evidence="13 14">
    <name type="scientific">Culter alburnus</name>
    <name type="common">Topmouth culter</name>
    <dbReference type="NCBI Taxonomy" id="194366"/>
    <lineage>
        <taxon>Eukaryota</taxon>
        <taxon>Metazoa</taxon>
        <taxon>Chordata</taxon>
        <taxon>Craniata</taxon>
        <taxon>Vertebrata</taxon>
        <taxon>Euteleostomi</taxon>
        <taxon>Actinopterygii</taxon>
        <taxon>Neopterygii</taxon>
        <taxon>Teleostei</taxon>
        <taxon>Ostariophysi</taxon>
        <taxon>Cypriniformes</taxon>
        <taxon>Xenocyprididae</taxon>
        <taxon>Xenocypridinae</taxon>
        <taxon>Culter</taxon>
    </lineage>
</organism>
<dbReference type="Gene3D" id="2.60.40.10">
    <property type="entry name" value="Immunoglobulins"/>
    <property type="match status" value="1"/>
</dbReference>
<dbReference type="SUPFAM" id="SSF49410">
    <property type="entry name" value="Alpha-macroglobulin receptor domain"/>
    <property type="match status" value="1"/>
</dbReference>
<dbReference type="CDD" id="cd02897">
    <property type="entry name" value="A2M_2"/>
    <property type="match status" value="1"/>
</dbReference>
<reference evidence="13 14" key="1">
    <citation type="submission" date="2024-05" db="EMBL/GenBank/DDBJ databases">
        <title>A high-quality chromosomal-level genome assembly of Topmouth culter (Culter alburnus).</title>
        <authorList>
            <person name="Zhao H."/>
        </authorList>
    </citation>
    <scope>NUCLEOTIDE SEQUENCE [LARGE SCALE GENOMIC DNA]</scope>
    <source>
        <strain evidence="13">CATC2023</strain>
        <tissue evidence="13">Muscle</tissue>
    </source>
</reference>
<dbReference type="Gene3D" id="2.60.40.1930">
    <property type="match status" value="2"/>
</dbReference>
<dbReference type="SUPFAM" id="SSF48239">
    <property type="entry name" value="Terpenoid cyclases/Protein prenyltransferases"/>
    <property type="match status" value="1"/>
</dbReference>
<dbReference type="Pfam" id="PF17789">
    <property type="entry name" value="MG4"/>
    <property type="match status" value="1"/>
</dbReference>
<dbReference type="GO" id="GO:0007399">
    <property type="term" value="P:nervous system development"/>
    <property type="evidence" value="ECO:0007669"/>
    <property type="project" value="UniProtKB-ARBA"/>
</dbReference>
<feature type="domain" description="Alpha-macroglobulin receptor-binding" evidence="12">
    <location>
        <begin position="1327"/>
        <end position="1417"/>
    </location>
</feature>
<evidence type="ECO:0000313" key="14">
    <source>
        <dbReference type="Proteomes" id="UP001479290"/>
    </source>
</evidence>
<dbReference type="InterPro" id="IPR036595">
    <property type="entry name" value="A-macroglobulin_rcpt-bd_sf"/>
</dbReference>
<dbReference type="SMART" id="SM01360">
    <property type="entry name" value="A2M"/>
    <property type="match status" value="1"/>
</dbReference>
<evidence type="ECO:0000256" key="1">
    <source>
        <dbReference type="ARBA" id="ARBA00004613"/>
    </source>
</evidence>
<dbReference type="Gene3D" id="1.50.10.20">
    <property type="match status" value="1"/>
</dbReference>
<dbReference type="FunFam" id="6.20.50.160:FF:000002">
    <property type="entry name" value="Thioester-containing protein 2, isoform B"/>
    <property type="match status" value="1"/>
</dbReference>
<keyword evidence="8" id="KW-0325">Glycoprotein</keyword>
<accession>A0AAW1ZNA5</accession>
<dbReference type="Pfam" id="PF17791">
    <property type="entry name" value="MG3"/>
    <property type="match status" value="1"/>
</dbReference>
<dbReference type="SUPFAM" id="SSF81296">
    <property type="entry name" value="E set domains"/>
    <property type="match status" value="1"/>
</dbReference>
<dbReference type="Pfam" id="PF07677">
    <property type="entry name" value="A2M_recep"/>
    <property type="match status" value="1"/>
</dbReference>
<dbReference type="Gene3D" id="2.60.40.690">
    <property type="entry name" value="Alpha-macroglobulin, receptor-binding domain"/>
    <property type="match status" value="1"/>
</dbReference>
<dbReference type="InterPro" id="IPR014756">
    <property type="entry name" value="Ig_E-set"/>
</dbReference>
<evidence type="ECO:0000256" key="5">
    <source>
        <dbReference type="ARBA" id="ARBA00022729"/>
    </source>
</evidence>
<dbReference type="InterPro" id="IPR001599">
    <property type="entry name" value="Macroglobln_a2"/>
</dbReference>